<proteinExistence type="predicted"/>
<dbReference type="OrthoDB" id="9777890at2"/>
<dbReference type="GO" id="GO:0006790">
    <property type="term" value="P:sulfur compound metabolic process"/>
    <property type="evidence" value="ECO:0007669"/>
    <property type="project" value="TreeGrafter"/>
</dbReference>
<keyword evidence="1" id="KW-0808">Transferase</keyword>
<dbReference type="Proteomes" id="UP000277671">
    <property type="component" value="Unassembled WGS sequence"/>
</dbReference>
<comment type="caution">
    <text evidence="1">The sequence shown here is derived from an EMBL/GenBank/DDBJ whole genome shotgun (WGS) entry which is preliminary data.</text>
</comment>
<reference evidence="1 2" key="1">
    <citation type="submission" date="2018-10" db="EMBL/GenBank/DDBJ databases">
        <title>Sequencing the genomes of 1000 actinobacteria strains.</title>
        <authorList>
            <person name="Klenk H.-P."/>
        </authorList>
    </citation>
    <scope>NUCLEOTIDE SEQUENCE [LARGE SCALE GENOMIC DNA]</scope>
    <source>
        <strain evidence="1 2">DSM 45175</strain>
    </source>
</reference>
<dbReference type="InterPro" id="IPR027417">
    <property type="entry name" value="P-loop_NTPase"/>
</dbReference>
<sequence>MLSLVVGTGRCGSTLVQELLSRHPAVGFVSGLDDKLSRLNPKGRFNGALYRRSAPRPVGMTSLRHSRRLLERGRLRVAPSEAYHLLDRQVLAGFSRPCRDLLAEDLTPFVARRLRAFFDERIARQGCEQLLQHVTGWPRTGLLHAAYPDLRVVNVVRDGRAVANSWLQMGWWDGWRGPDNWIYGPLPADLREEWAESGRSFQVLAALGWKMLMGAFVDARLRHPAEQWLDVRYEDLVAQPREQVARMLDFLGLDWSPAFEKGFARYDFPPGRAAAYRDELTPVQLGAMERVLEKSLAEWGYAIS</sequence>
<dbReference type="AlphaFoldDB" id="A0A495JQH7"/>
<dbReference type="PANTHER" id="PTHR10704">
    <property type="entry name" value="CARBOHYDRATE SULFOTRANSFERASE"/>
    <property type="match status" value="1"/>
</dbReference>
<dbReference type="GO" id="GO:0001517">
    <property type="term" value="F:N-acetylglucosamine 6-O-sulfotransferase activity"/>
    <property type="evidence" value="ECO:0007669"/>
    <property type="project" value="TreeGrafter"/>
</dbReference>
<protein>
    <submittedName>
        <fullName evidence="1">Sulfotransferase family protein</fullName>
    </submittedName>
</protein>
<dbReference type="Gene3D" id="3.40.50.300">
    <property type="entry name" value="P-loop containing nucleotide triphosphate hydrolases"/>
    <property type="match status" value="1"/>
</dbReference>
<keyword evidence="2" id="KW-1185">Reference proteome</keyword>
<organism evidence="1 2">
    <name type="scientific">Micromonospora pisi</name>
    <dbReference type="NCBI Taxonomy" id="589240"/>
    <lineage>
        <taxon>Bacteria</taxon>
        <taxon>Bacillati</taxon>
        <taxon>Actinomycetota</taxon>
        <taxon>Actinomycetes</taxon>
        <taxon>Micromonosporales</taxon>
        <taxon>Micromonosporaceae</taxon>
        <taxon>Micromonospora</taxon>
    </lineage>
</organism>
<evidence type="ECO:0000313" key="1">
    <source>
        <dbReference type="EMBL" id="RKR91236.1"/>
    </source>
</evidence>
<dbReference type="RefSeq" id="WP_121159371.1">
    <property type="nucleotide sequence ID" value="NZ_RBKT01000001.1"/>
</dbReference>
<name>A0A495JQH7_9ACTN</name>
<dbReference type="SUPFAM" id="SSF52540">
    <property type="entry name" value="P-loop containing nucleoside triphosphate hydrolases"/>
    <property type="match status" value="1"/>
</dbReference>
<dbReference type="EMBL" id="RBKT01000001">
    <property type="protein sequence ID" value="RKR91236.1"/>
    <property type="molecule type" value="Genomic_DNA"/>
</dbReference>
<gene>
    <name evidence="1" type="ORF">BDK92_5629</name>
</gene>
<accession>A0A495JQH7</accession>
<dbReference type="InterPro" id="IPR051135">
    <property type="entry name" value="Gal/GlcNAc/GalNAc_ST"/>
</dbReference>
<dbReference type="Pfam" id="PF13469">
    <property type="entry name" value="Sulfotransfer_3"/>
    <property type="match status" value="1"/>
</dbReference>
<dbReference type="PANTHER" id="PTHR10704:SF44">
    <property type="entry name" value="LD35051P-RELATED"/>
    <property type="match status" value="1"/>
</dbReference>
<evidence type="ECO:0000313" key="2">
    <source>
        <dbReference type="Proteomes" id="UP000277671"/>
    </source>
</evidence>
<dbReference type="GO" id="GO:0006044">
    <property type="term" value="P:N-acetylglucosamine metabolic process"/>
    <property type="evidence" value="ECO:0007669"/>
    <property type="project" value="TreeGrafter"/>
</dbReference>